<keyword evidence="3" id="KW-1185">Reference proteome</keyword>
<evidence type="ECO:0000313" key="2">
    <source>
        <dbReference type="EMBL" id="CDO77895.1"/>
    </source>
</evidence>
<dbReference type="Proteomes" id="UP000029665">
    <property type="component" value="Unassembled WGS sequence"/>
</dbReference>
<name>A0A060SU57_PYCCI</name>
<reference evidence="2" key="1">
    <citation type="submission" date="2014-01" db="EMBL/GenBank/DDBJ databases">
        <title>The genome of the white-rot fungus Pycnoporus cinnabarinus: a basidiomycete model with a versatile arsenal for lignocellulosic biomass breakdown.</title>
        <authorList>
            <person name="Levasseur A."/>
            <person name="Lomascolo A."/>
            <person name="Ruiz-Duenas F.J."/>
            <person name="Uzan E."/>
            <person name="Piumi F."/>
            <person name="Kues U."/>
            <person name="Ram A.F.J."/>
            <person name="Murat C."/>
            <person name="Haon M."/>
            <person name="Benoit I."/>
            <person name="Arfi Y."/>
            <person name="Chevret D."/>
            <person name="Drula E."/>
            <person name="Kwon M.J."/>
            <person name="Gouret P."/>
            <person name="Lesage-Meessen L."/>
            <person name="Lombard V."/>
            <person name="Mariette J."/>
            <person name="Noirot C."/>
            <person name="Park J."/>
            <person name="Patyshakuliyeva A."/>
            <person name="Wieneger R.A.B."/>
            <person name="Wosten H.A.B."/>
            <person name="Martin F."/>
            <person name="Coutinho P.M."/>
            <person name="de Vries R."/>
            <person name="Martinez A.T."/>
            <person name="Klopp C."/>
            <person name="Pontarotti P."/>
            <person name="Henrissat B."/>
            <person name="Record E."/>
        </authorList>
    </citation>
    <scope>NUCLEOTIDE SEQUENCE [LARGE SCALE GENOMIC DNA]</scope>
    <source>
        <strain evidence="2">BRFM137</strain>
    </source>
</reference>
<dbReference type="AlphaFoldDB" id="A0A060SU57"/>
<dbReference type="STRING" id="5643.A0A060SU57"/>
<gene>
    <name evidence="2" type="ORF">BN946_scf184952.g7</name>
</gene>
<feature type="region of interest" description="Disordered" evidence="1">
    <location>
        <begin position="83"/>
        <end position="120"/>
    </location>
</feature>
<proteinExistence type="predicted"/>
<accession>A0A060SU57</accession>
<protein>
    <submittedName>
        <fullName evidence="2">Uncharacterized protein</fullName>
    </submittedName>
</protein>
<evidence type="ECO:0000256" key="1">
    <source>
        <dbReference type="SAM" id="MobiDB-lite"/>
    </source>
</evidence>
<organism evidence="2 3">
    <name type="scientific">Pycnoporus cinnabarinus</name>
    <name type="common">Cinnabar-red polypore</name>
    <name type="synonym">Trametes cinnabarina</name>
    <dbReference type="NCBI Taxonomy" id="5643"/>
    <lineage>
        <taxon>Eukaryota</taxon>
        <taxon>Fungi</taxon>
        <taxon>Dikarya</taxon>
        <taxon>Basidiomycota</taxon>
        <taxon>Agaricomycotina</taxon>
        <taxon>Agaricomycetes</taxon>
        <taxon>Polyporales</taxon>
        <taxon>Polyporaceae</taxon>
        <taxon>Trametes</taxon>
    </lineage>
</organism>
<evidence type="ECO:0000313" key="3">
    <source>
        <dbReference type="Proteomes" id="UP000029665"/>
    </source>
</evidence>
<dbReference type="EMBL" id="CCBP010000542">
    <property type="protein sequence ID" value="CDO77895.1"/>
    <property type="molecule type" value="Genomic_DNA"/>
</dbReference>
<sequence length="120" mass="13045">MSPSQYVQQLRSPGKLSISVKIPTDSARFKNVSKPPLPSRNATATVTGHLTSVDRQNDSTALADVFHLQFETAVYFPRLPGVTATAQSPSADSPTANGDWRTSFDSSPVREKGKKRARND</sequence>
<dbReference type="HOGENOM" id="CLU_2050844_0_0_1"/>
<comment type="caution">
    <text evidence="2">The sequence shown here is derived from an EMBL/GenBank/DDBJ whole genome shotgun (WGS) entry which is preliminary data.</text>
</comment>
<feature type="compositionally biased region" description="Polar residues" evidence="1">
    <location>
        <begin position="84"/>
        <end position="96"/>
    </location>
</feature>